<reference evidence="1 2" key="1">
    <citation type="submission" date="2015-07" db="EMBL/GenBank/DDBJ databases">
        <title>Comparative genomics of the Sigatoka disease complex on banana suggests a link between parallel evolutionary changes in Pseudocercospora fijiensis and Pseudocercospora eumusae and increased virulence on the banana host.</title>
        <authorList>
            <person name="Chang T.-C."/>
            <person name="Salvucci A."/>
            <person name="Crous P.W."/>
            <person name="Stergiopoulos I."/>
        </authorList>
    </citation>
    <scope>NUCLEOTIDE SEQUENCE [LARGE SCALE GENOMIC DNA]</scope>
    <source>
        <strain evidence="1 2">CBS 114824</strain>
    </source>
</reference>
<protein>
    <submittedName>
        <fullName evidence="1">Uncharacterized protein</fullName>
    </submittedName>
</protein>
<keyword evidence="2" id="KW-1185">Reference proteome</keyword>
<evidence type="ECO:0000313" key="2">
    <source>
        <dbReference type="Proteomes" id="UP000070133"/>
    </source>
</evidence>
<gene>
    <name evidence="1" type="ORF">AC578_4226</name>
</gene>
<proteinExistence type="predicted"/>
<dbReference type="EMBL" id="LFZN01000159">
    <property type="protein sequence ID" value="KXS96916.1"/>
    <property type="molecule type" value="Genomic_DNA"/>
</dbReference>
<dbReference type="Proteomes" id="UP000070133">
    <property type="component" value="Unassembled WGS sequence"/>
</dbReference>
<evidence type="ECO:0000313" key="1">
    <source>
        <dbReference type="EMBL" id="KXS96916.1"/>
    </source>
</evidence>
<comment type="caution">
    <text evidence="1">The sequence shown here is derived from an EMBL/GenBank/DDBJ whole genome shotgun (WGS) entry which is preliminary data.</text>
</comment>
<name>A0A139H366_9PEZI</name>
<sequence>SNIDSYPGAKTVTPKTKHPARLAENERLVQHVAFTVEKLSEPMNRAQWESCHPRPWVCMVLGCAYYHRASSDIINREHTVNHANGALNKSSPRKAAAVVHIREVNSILLQRSYTHITAIDVSSFFNKFDAAPNTTSQDTAFLDPVLFVSAVWMVHKEDETAKTMVRQYAQTFSGISAEEMLLNRRRRS</sequence>
<accession>A0A139H366</accession>
<feature type="non-terminal residue" evidence="1">
    <location>
        <position position="1"/>
    </location>
</feature>
<dbReference type="AlphaFoldDB" id="A0A139H366"/>
<organism evidence="1 2">
    <name type="scientific">Pseudocercospora eumusae</name>
    <dbReference type="NCBI Taxonomy" id="321146"/>
    <lineage>
        <taxon>Eukaryota</taxon>
        <taxon>Fungi</taxon>
        <taxon>Dikarya</taxon>
        <taxon>Ascomycota</taxon>
        <taxon>Pezizomycotina</taxon>
        <taxon>Dothideomycetes</taxon>
        <taxon>Dothideomycetidae</taxon>
        <taxon>Mycosphaerellales</taxon>
        <taxon>Mycosphaerellaceae</taxon>
        <taxon>Pseudocercospora</taxon>
    </lineage>
</organism>